<dbReference type="RefSeq" id="WP_380929349.1">
    <property type="nucleotide sequence ID" value="NZ_JBHUGS010000002.1"/>
</dbReference>
<feature type="region of interest" description="Disordered" evidence="1">
    <location>
        <begin position="1"/>
        <end position="38"/>
    </location>
</feature>
<protein>
    <submittedName>
        <fullName evidence="3">Phasin family protein</fullName>
    </submittedName>
</protein>
<comment type="caution">
    <text evidence="3">The sequence shown here is derived from an EMBL/GenBank/DDBJ whole genome shotgun (WGS) entry which is preliminary data.</text>
</comment>
<proteinExistence type="predicted"/>
<gene>
    <name evidence="3" type="ORF">ACFSGX_09345</name>
</gene>
<dbReference type="Proteomes" id="UP001597400">
    <property type="component" value="Unassembled WGS sequence"/>
</dbReference>
<evidence type="ECO:0000313" key="3">
    <source>
        <dbReference type="EMBL" id="MFD1950969.1"/>
    </source>
</evidence>
<accession>A0ABW4TW81</accession>
<reference evidence="4" key="1">
    <citation type="journal article" date="2019" name="Int. J. Syst. Evol. Microbiol.">
        <title>The Global Catalogue of Microorganisms (GCM) 10K type strain sequencing project: providing services to taxonomists for standard genome sequencing and annotation.</title>
        <authorList>
            <consortium name="The Broad Institute Genomics Platform"/>
            <consortium name="The Broad Institute Genome Sequencing Center for Infectious Disease"/>
            <person name="Wu L."/>
            <person name="Ma J."/>
        </authorList>
    </citation>
    <scope>NUCLEOTIDE SEQUENCE [LARGE SCALE GENOMIC DNA]</scope>
    <source>
        <strain evidence="4">CGMCC 1.12702</strain>
    </source>
</reference>
<evidence type="ECO:0000256" key="1">
    <source>
        <dbReference type="SAM" id="MobiDB-lite"/>
    </source>
</evidence>
<sequence length="122" mass="12659">MTDQARNAADAMTGSMKDATDQLKAAGGKAAETSKELNGKILDQAETNVREAFAALRAAASAGSMGDVLKVQGDYVREQSARNMEQAKEIGEMIANFGRTAMSGMGNMPGMGNIPGMGGNKN</sequence>
<dbReference type="InterPro" id="IPR018968">
    <property type="entry name" value="Phasin"/>
</dbReference>
<feature type="domain" description="Phasin" evidence="2">
    <location>
        <begin position="12"/>
        <end position="102"/>
    </location>
</feature>
<evidence type="ECO:0000259" key="2">
    <source>
        <dbReference type="Pfam" id="PF09361"/>
    </source>
</evidence>
<name>A0ABW4TW81_9SPHN</name>
<evidence type="ECO:0000313" key="4">
    <source>
        <dbReference type="Proteomes" id="UP001597400"/>
    </source>
</evidence>
<dbReference type="Pfam" id="PF09361">
    <property type="entry name" value="Phasin_2"/>
    <property type="match status" value="1"/>
</dbReference>
<dbReference type="EMBL" id="JBHUGS010000002">
    <property type="protein sequence ID" value="MFD1950969.1"/>
    <property type="molecule type" value="Genomic_DNA"/>
</dbReference>
<organism evidence="3 4">
    <name type="scientific">Sphingomonas arantia</name>
    <dbReference type="NCBI Taxonomy" id="1460676"/>
    <lineage>
        <taxon>Bacteria</taxon>
        <taxon>Pseudomonadati</taxon>
        <taxon>Pseudomonadota</taxon>
        <taxon>Alphaproteobacteria</taxon>
        <taxon>Sphingomonadales</taxon>
        <taxon>Sphingomonadaceae</taxon>
        <taxon>Sphingomonas</taxon>
    </lineage>
</organism>
<keyword evidence="4" id="KW-1185">Reference proteome</keyword>